<evidence type="ECO:0000313" key="1">
    <source>
        <dbReference type="EMBL" id="HAF2129172.1"/>
    </source>
</evidence>
<sequence length="79" mass="8942">MSFNEYEAFAVTVGEVLQELTVEAIAKRNESVGSDRENFDAGYLSAFHRIITLIQQQADLFDIPLEKICMDTIKESDLI</sequence>
<dbReference type="AlphaFoldDB" id="A0A743PGK5"/>
<proteinExistence type="predicted"/>
<comment type="caution">
    <text evidence="1">The sequence shown here is derived from an EMBL/GenBank/DDBJ whole genome shotgun (WGS) entry which is preliminary data.</text>
</comment>
<reference evidence="1" key="1">
    <citation type="journal article" date="2018" name="Genome Biol.">
        <title>SKESA: strategic k-mer extension for scrupulous assemblies.</title>
        <authorList>
            <person name="Souvorov A."/>
            <person name="Agarwala R."/>
            <person name="Lipman D.J."/>
        </authorList>
    </citation>
    <scope>NUCLEOTIDE SEQUENCE</scope>
    <source>
        <strain evidence="1">MA.CK_00/00001968</strain>
    </source>
</reference>
<accession>A0A743PGK5</accession>
<name>A0A743PGK5_SALER</name>
<dbReference type="EMBL" id="DAAUQX010000031">
    <property type="protein sequence ID" value="HAF2129172.1"/>
    <property type="molecule type" value="Genomic_DNA"/>
</dbReference>
<protein>
    <submittedName>
        <fullName evidence="1">Uncharacterized protein</fullName>
    </submittedName>
</protein>
<organism evidence="1">
    <name type="scientific">Salmonella enterica</name>
    <name type="common">Salmonella choleraesuis</name>
    <dbReference type="NCBI Taxonomy" id="28901"/>
    <lineage>
        <taxon>Bacteria</taxon>
        <taxon>Pseudomonadati</taxon>
        <taxon>Pseudomonadota</taxon>
        <taxon>Gammaproteobacteria</taxon>
        <taxon>Enterobacterales</taxon>
        <taxon>Enterobacteriaceae</taxon>
        <taxon>Salmonella</taxon>
    </lineage>
</organism>
<gene>
    <name evidence="1" type="ORF">G9F27_003372</name>
</gene>
<reference evidence="1" key="2">
    <citation type="submission" date="2020-02" db="EMBL/GenBank/DDBJ databases">
        <authorList>
            <consortium name="NCBI Pathogen Detection Project"/>
        </authorList>
    </citation>
    <scope>NUCLEOTIDE SEQUENCE</scope>
    <source>
        <strain evidence="1">MA.CK_00/00001968</strain>
    </source>
</reference>